<evidence type="ECO:0000259" key="2">
    <source>
        <dbReference type="Pfam" id="PF21688"/>
    </source>
</evidence>
<gene>
    <name evidence="3" type="ordered locus">Isop_0803</name>
</gene>
<dbReference type="eggNOG" id="COG2509">
    <property type="taxonomic scope" value="Bacteria"/>
</dbReference>
<feature type="compositionally biased region" description="Low complexity" evidence="1">
    <location>
        <begin position="1"/>
        <end position="14"/>
    </location>
</feature>
<evidence type="ECO:0000313" key="3">
    <source>
        <dbReference type="EMBL" id="ADV61394.1"/>
    </source>
</evidence>
<dbReference type="Gene3D" id="3.30.70.2700">
    <property type="match status" value="1"/>
</dbReference>
<feature type="domain" description="FAD-dependent protein C-terminal" evidence="2">
    <location>
        <begin position="309"/>
        <end position="517"/>
    </location>
</feature>
<dbReference type="PANTHER" id="PTHR42842">
    <property type="entry name" value="FAD/NAD(P)-BINDING OXIDOREDUCTASE"/>
    <property type="match status" value="1"/>
</dbReference>
<evidence type="ECO:0000313" key="4">
    <source>
        <dbReference type="Proteomes" id="UP000008631"/>
    </source>
</evidence>
<reference key="1">
    <citation type="submission" date="2010-11" db="EMBL/GenBank/DDBJ databases">
        <title>The complete sequence of chromosome of Isophaera pallida ATCC 43644.</title>
        <authorList>
            <consortium name="US DOE Joint Genome Institute (JGI-PGF)"/>
            <person name="Lucas S."/>
            <person name="Copeland A."/>
            <person name="Lapidus A."/>
            <person name="Bruce D."/>
            <person name="Goodwin L."/>
            <person name="Pitluck S."/>
            <person name="Kyrpides N."/>
            <person name="Mavromatis K."/>
            <person name="Pagani I."/>
            <person name="Ivanova N."/>
            <person name="Saunders E."/>
            <person name="Brettin T."/>
            <person name="Detter J.C."/>
            <person name="Han C."/>
            <person name="Tapia R."/>
            <person name="Land M."/>
            <person name="Hauser L."/>
            <person name="Markowitz V."/>
            <person name="Cheng J.-F."/>
            <person name="Hugenholtz P."/>
            <person name="Woyke T."/>
            <person name="Wu D."/>
            <person name="Eisen J.A."/>
        </authorList>
    </citation>
    <scope>NUCLEOTIDE SEQUENCE</scope>
    <source>
        <strain>ATCC 43644</strain>
    </source>
</reference>
<dbReference type="AlphaFoldDB" id="E8R1X2"/>
<protein>
    <submittedName>
        <fullName evidence="3">FAD dependent oxidoreductase</fullName>
    </submittedName>
</protein>
<proteinExistence type="predicted"/>
<dbReference type="Proteomes" id="UP000008631">
    <property type="component" value="Chromosome"/>
</dbReference>
<dbReference type="PRINTS" id="PR00420">
    <property type="entry name" value="RNGMNOXGNASE"/>
</dbReference>
<dbReference type="OrthoDB" id="9772594at2"/>
<dbReference type="InterPro" id="IPR028348">
    <property type="entry name" value="FAD-binding_protein"/>
</dbReference>
<dbReference type="InterPro" id="IPR036188">
    <property type="entry name" value="FAD/NAD-bd_sf"/>
</dbReference>
<dbReference type="RefSeq" id="WP_013563683.1">
    <property type="nucleotide sequence ID" value="NC_014962.1"/>
</dbReference>
<organism evidence="3 4">
    <name type="scientific">Isosphaera pallida (strain ATCC 43644 / DSM 9630 / IS1B)</name>
    <dbReference type="NCBI Taxonomy" id="575540"/>
    <lineage>
        <taxon>Bacteria</taxon>
        <taxon>Pseudomonadati</taxon>
        <taxon>Planctomycetota</taxon>
        <taxon>Planctomycetia</taxon>
        <taxon>Isosphaerales</taxon>
        <taxon>Isosphaeraceae</taxon>
        <taxon>Isosphaera</taxon>
    </lineage>
</organism>
<dbReference type="InterPro" id="IPR049516">
    <property type="entry name" value="FAD-depend_C"/>
</dbReference>
<dbReference type="HOGENOM" id="CLU_028644_3_0_0"/>
<dbReference type="SUPFAM" id="SSF51905">
    <property type="entry name" value="FAD/NAD(P)-binding domain"/>
    <property type="match status" value="1"/>
</dbReference>
<name>E8R1X2_ISOPI</name>
<sequence>MSATATATTSSTPPTGSPPPVLLKVHNLKLRVGEPEELLAARVAERLGLPPHDLGRLRILRKSLDARHHDDLKYLYTTEVELPAIGANSPLLERLTRRPGVEPHRAERFQWPDPTDHRGRAPLARRPVIVGAGPAGLTAAYFLARDGFRPLVLERGKPVKERVADVRRFDSGGDHDEESNYLFGEGGAGTFSDGKLTCRNTGPDTQRVLELLVECHAKPSIVYEQRPHLGSNRLPLVVRTLRKLVETLGGDVQFGCRVEDIELADGRIRALATSAGRIETDLVILAIGHSARDTYAMLYDRGVPMEFKPFQFGVRIEQPQNQINRARYGVEHHDHLTAADYALRAKGARDLFTFCMCAGGYVMPSVSEAGHFCTNGMSESDHDSPYANSGLVITIEASDLAWAERYGAGFQPHADGRVHPLAGVEFQRVAERLAYQLGRGSYRAPIQTAHDFLAGRVRPAAAAPPASSYPRGVFNASLADFLPPSVLEALQHGLPIMDRHLRGWFLPDATLVGPEARGSSPVRIPRDDDLRESPTIAGLYPCGEGAGYAGGIVSAAVDGLRTARAIVARYQSAFIT</sequence>
<dbReference type="Pfam" id="PF21688">
    <property type="entry name" value="FAD-depend_C"/>
    <property type="match status" value="1"/>
</dbReference>
<evidence type="ECO:0000256" key="1">
    <source>
        <dbReference type="SAM" id="MobiDB-lite"/>
    </source>
</evidence>
<dbReference type="PIRSF" id="PIRSF038984">
    <property type="entry name" value="FAD_binding_protein"/>
    <property type="match status" value="1"/>
</dbReference>
<reference evidence="3 4" key="2">
    <citation type="journal article" date="2011" name="Stand. Genomic Sci.">
        <title>Complete genome sequence of Isosphaera pallida type strain (IS1B).</title>
        <authorList>
            <consortium name="US DOE Joint Genome Institute (JGI-PGF)"/>
            <person name="Goker M."/>
            <person name="Cleland D."/>
            <person name="Saunders E."/>
            <person name="Lapidus A."/>
            <person name="Nolan M."/>
            <person name="Lucas S."/>
            <person name="Hammon N."/>
            <person name="Deshpande S."/>
            <person name="Cheng J.F."/>
            <person name="Tapia R."/>
            <person name="Han C."/>
            <person name="Goodwin L."/>
            <person name="Pitluck S."/>
            <person name="Liolios K."/>
            <person name="Pagani I."/>
            <person name="Ivanova N."/>
            <person name="Mavromatis K."/>
            <person name="Pati A."/>
            <person name="Chen A."/>
            <person name="Palaniappan K."/>
            <person name="Land M."/>
            <person name="Hauser L."/>
            <person name="Chang Y.J."/>
            <person name="Jeffries C.D."/>
            <person name="Detter J.C."/>
            <person name="Beck B."/>
            <person name="Woyke T."/>
            <person name="Bristow J."/>
            <person name="Eisen J.A."/>
            <person name="Markowitz V."/>
            <person name="Hugenholtz P."/>
            <person name="Kyrpides N.C."/>
            <person name="Klenk H.P."/>
        </authorList>
    </citation>
    <scope>NUCLEOTIDE SEQUENCE [LARGE SCALE GENOMIC DNA]</scope>
    <source>
        <strain evidence="4">ATCC 43644 / DSM 9630 / IS1B</strain>
    </source>
</reference>
<dbReference type="Gene3D" id="3.50.50.60">
    <property type="entry name" value="FAD/NAD(P)-binding domain"/>
    <property type="match status" value="2"/>
</dbReference>
<accession>E8R1X2</accession>
<feature type="region of interest" description="Disordered" evidence="1">
    <location>
        <begin position="1"/>
        <end position="21"/>
    </location>
</feature>
<dbReference type="KEGG" id="ipa:Isop_0803"/>
<dbReference type="InParanoid" id="E8R1X2"/>
<dbReference type="PANTHER" id="PTHR42842:SF3">
    <property type="entry name" value="FAD_NAD(P)-BINDING OXIDOREDUCTASE FAMILY PROTEIN"/>
    <property type="match status" value="1"/>
</dbReference>
<dbReference type="Pfam" id="PF13450">
    <property type="entry name" value="NAD_binding_8"/>
    <property type="match status" value="1"/>
</dbReference>
<keyword evidence="4" id="KW-1185">Reference proteome</keyword>
<dbReference type="EMBL" id="CP002353">
    <property type="protein sequence ID" value="ADV61394.1"/>
    <property type="molecule type" value="Genomic_DNA"/>
</dbReference>